<dbReference type="InterPro" id="IPR036249">
    <property type="entry name" value="Thioredoxin-like_sf"/>
</dbReference>
<evidence type="ECO:0000313" key="1">
    <source>
        <dbReference type="EMBL" id="KUP05195.1"/>
    </source>
</evidence>
<dbReference type="RefSeq" id="WP_010175276.1">
    <property type="nucleotide sequence ID" value="NZ_LDYG01000042.1"/>
</dbReference>
<dbReference type="InterPro" id="IPR008554">
    <property type="entry name" value="Glutaredoxin-like"/>
</dbReference>
<proteinExistence type="predicted"/>
<dbReference type="Pfam" id="PF05768">
    <property type="entry name" value="Glrx-like"/>
    <property type="match status" value="1"/>
</dbReference>
<comment type="caution">
    <text evidence="1">The sequence shown here is derived from an EMBL/GenBank/DDBJ whole genome shotgun (WGS) entry which is preliminary data.</text>
</comment>
<organism evidence="1 2">
    <name type="scientific">Bacillus coahuilensis p1.1.43</name>
    <dbReference type="NCBI Taxonomy" id="1150625"/>
    <lineage>
        <taxon>Bacteria</taxon>
        <taxon>Bacillati</taxon>
        <taxon>Bacillota</taxon>
        <taxon>Bacilli</taxon>
        <taxon>Bacillales</taxon>
        <taxon>Bacillaceae</taxon>
        <taxon>Bacillus</taxon>
    </lineage>
</organism>
<accession>A0A147K5V7</accession>
<dbReference type="AlphaFoldDB" id="A0A147K5V7"/>
<dbReference type="SUPFAM" id="SSF52833">
    <property type="entry name" value="Thioredoxin-like"/>
    <property type="match status" value="1"/>
</dbReference>
<dbReference type="PATRIC" id="fig|1150625.3.peg.2764"/>
<dbReference type="STRING" id="1150625.Q75_13130"/>
<dbReference type="Proteomes" id="UP000074108">
    <property type="component" value="Unassembled WGS sequence"/>
</dbReference>
<evidence type="ECO:0000313" key="2">
    <source>
        <dbReference type="Proteomes" id="UP000074108"/>
    </source>
</evidence>
<reference evidence="1 2" key="1">
    <citation type="journal article" date="2016" name="Front. Microbiol.">
        <title>Microevolution Analysis of Bacillus coahuilensis Unveils Differences in Phosphorus Acquisition Strategies and Their Regulation.</title>
        <authorList>
            <person name="Gomez-Lunar Z."/>
            <person name="Hernandez-Gonzalez I."/>
            <person name="Rodriguez-Torres M.D."/>
            <person name="Souza V."/>
            <person name="Olmedo-Alvarez G."/>
        </authorList>
    </citation>
    <scope>NUCLEOTIDE SEQUENCE [LARGE SCALE GENOMIC DNA]</scope>
    <source>
        <strain evidence="2">p1.1.43</strain>
    </source>
</reference>
<protein>
    <submittedName>
        <fullName evidence="1">Glutaredoxin</fullName>
    </submittedName>
</protein>
<name>A0A147K5V7_9BACI</name>
<gene>
    <name evidence="1" type="ORF">Q75_13130</name>
</gene>
<dbReference type="EMBL" id="LDYG01000042">
    <property type="protein sequence ID" value="KUP05195.1"/>
    <property type="molecule type" value="Genomic_DNA"/>
</dbReference>
<dbReference type="Gene3D" id="3.40.30.10">
    <property type="entry name" value="Glutaredoxin"/>
    <property type="match status" value="1"/>
</dbReference>
<dbReference type="OrthoDB" id="32865at2"/>
<keyword evidence="2" id="KW-1185">Reference proteome</keyword>
<sequence>MDKLLFYTRPGCGLCVEAKDVLLLIEEDFDLTVEEINIDEQDQLTEKYGLMIPVVEYRGEIVQFGNIDYFSLSKRLQARG</sequence>